<dbReference type="InterPro" id="IPR045055">
    <property type="entry name" value="DNA2/NAM7-like"/>
</dbReference>
<feature type="binding site" evidence="5">
    <location>
        <begin position="414"/>
        <end position="421"/>
    </location>
    <ligand>
        <name>ATP</name>
        <dbReference type="ChEBI" id="CHEBI:30616"/>
    </ligand>
</feature>
<feature type="compositionally biased region" description="Polar residues" evidence="6">
    <location>
        <begin position="36"/>
        <end position="50"/>
    </location>
</feature>
<evidence type="ECO:0000256" key="2">
    <source>
        <dbReference type="ARBA" id="ARBA00022801"/>
    </source>
</evidence>
<dbReference type="InParanoid" id="A0A1Z5JIS2"/>
<feature type="region of interest" description="Disordered" evidence="6">
    <location>
        <begin position="1"/>
        <end position="108"/>
    </location>
</feature>
<gene>
    <name evidence="8" type="ORF">FisN_5Lh197</name>
</gene>
<evidence type="ECO:0000313" key="9">
    <source>
        <dbReference type="Proteomes" id="UP000198406"/>
    </source>
</evidence>
<dbReference type="InterPro" id="IPR014016">
    <property type="entry name" value="UvrD-like_ATP-bd"/>
</dbReference>
<evidence type="ECO:0000256" key="5">
    <source>
        <dbReference type="PROSITE-ProRule" id="PRU00560"/>
    </source>
</evidence>
<dbReference type="EMBL" id="BDSP01000074">
    <property type="protein sequence ID" value="GAX13903.1"/>
    <property type="molecule type" value="Genomic_DNA"/>
</dbReference>
<dbReference type="SUPFAM" id="SSF52540">
    <property type="entry name" value="P-loop containing nucleoside triphosphate hydrolases"/>
    <property type="match status" value="1"/>
</dbReference>
<dbReference type="InterPro" id="IPR027417">
    <property type="entry name" value="P-loop_NTPase"/>
</dbReference>
<dbReference type="OrthoDB" id="43512at2759"/>
<dbReference type="Pfam" id="PF13086">
    <property type="entry name" value="AAA_11"/>
    <property type="match status" value="1"/>
</dbReference>
<evidence type="ECO:0000256" key="6">
    <source>
        <dbReference type="SAM" id="MobiDB-lite"/>
    </source>
</evidence>
<accession>A0A1Z5JIS2</accession>
<keyword evidence="3 5" id="KW-0347">Helicase</keyword>
<evidence type="ECO:0000256" key="3">
    <source>
        <dbReference type="ARBA" id="ARBA00022806"/>
    </source>
</evidence>
<dbReference type="AlphaFoldDB" id="A0A1Z5JIS2"/>
<reference evidence="8 9" key="1">
    <citation type="journal article" date="2015" name="Plant Cell">
        <title>Oil accumulation by the oleaginous diatom Fistulifera solaris as revealed by the genome and transcriptome.</title>
        <authorList>
            <person name="Tanaka T."/>
            <person name="Maeda Y."/>
            <person name="Veluchamy A."/>
            <person name="Tanaka M."/>
            <person name="Abida H."/>
            <person name="Marechal E."/>
            <person name="Bowler C."/>
            <person name="Muto M."/>
            <person name="Sunaga Y."/>
            <person name="Tanaka M."/>
            <person name="Yoshino T."/>
            <person name="Taniguchi T."/>
            <person name="Fukuda Y."/>
            <person name="Nemoto M."/>
            <person name="Matsumoto M."/>
            <person name="Wong P.S."/>
            <person name="Aburatani S."/>
            <person name="Fujibuchi W."/>
        </authorList>
    </citation>
    <scope>NUCLEOTIDE SEQUENCE [LARGE SCALE GENOMIC DNA]</scope>
    <source>
        <strain evidence="8 9">JPCC DA0580</strain>
    </source>
</reference>
<dbReference type="PANTHER" id="PTHR10887">
    <property type="entry name" value="DNA2/NAM7 HELICASE FAMILY"/>
    <property type="match status" value="1"/>
</dbReference>
<dbReference type="GO" id="GO:0016787">
    <property type="term" value="F:hydrolase activity"/>
    <property type="evidence" value="ECO:0007669"/>
    <property type="project" value="UniProtKB-UniRule"/>
</dbReference>
<dbReference type="GO" id="GO:0005524">
    <property type="term" value="F:ATP binding"/>
    <property type="evidence" value="ECO:0007669"/>
    <property type="project" value="UniProtKB-UniRule"/>
</dbReference>
<evidence type="ECO:0000256" key="4">
    <source>
        <dbReference type="ARBA" id="ARBA00022840"/>
    </source>
</evidence>
<dbReference type="Proteomes" id="UP000198406">
    <property type="component" value="Unassembled WGS sequence"/>
</dbReference>
<evidence type="ECO:0000259" key="7">
    <source>
        <dbReference type="PROSITE" id="PS51198"/>
    </source>
</evidence>
<dbReference type="Pfam" id="PF13087">
    <property type="entry name" value="AAA_12"/>
    <property type="match status" value="1"/>
</dbReference>
<dbReference type="InterPro" id="IPR041677">
    <property type="entry name" value="DNA2/NAM7_AAA_11"/>
</dbReference>
<dbReference type="InterPro" id="IPR047187">
    <property type="entry name" value="SF1_C_Upf1"/>
</dbReference>
<comment type="caution">
    <text evidence="8">The sequence shown here is derived from an EMBL/GenBank/DDBJ whole genome shotgun (WGS) entry which is preliminary data.</text>
</comment>
<dbReference type="PROSITE" id="PS51198">
    <property type="entry name" value="UVRD_HELICASE_ATP_BIND"/>
    <property type="match status" value="1"/>
</dbReference>
<feature type="region of interest" description="Disordered" evidence="6">
    <location>
        <begin position="487"/>
        <end position="506"/>
    </location>
</feature>
<proteinExistence type="predicted"/>
<sequence>MSSATPKADKVIVVDDSPDRTPTGTSTAGHLLSNPYYLSTRPTPTSSSVKTPIFNPYQKSSCQKKKPANNPYTAVDKDGKRKFIGGSEQARRNAQNKKKKGTPITTPIDQERLNEELPRTMNSLERFYGALLRSEPKAFLDAANSSSNAWLALWETICKRVGLQPFHKPLSSTYEVPKLHFDLRAALVLEEARNAISTELERVWKSNGKQINKAKTMYLRSHLVEMIPASQHSKITFMNHKDFTKDQLYEIRPGSVFQCIPRDRDVNIHNVILGVVTSGNREELEMHKRFQVLVLRNLPPQAEDTEWTVLPITTLITELRCFEALTSTAVARVGFVNSILGGKTPRHTRFDSVGEILEDKKSDNKENTILQYYKKENPKKGNSMFKIPLLNPTQEKAASTFLDADPNTLNLIQGPPGTGKTTLLVSIICRYYLKGLKAKTPPKLLVCAPTNKAVTVLAARFLKAMDQDRCNCNVLLVGDADKLLADSSKSHRKKGNQRPPPDTMENERSMESIFLYTWIQSIIRGYQKIQSYFVPGSDARGFSIEDLYIMSQRLGKRLSNSLPDLPKEIKELTEKLTDRLKTVKFGGPEHGIGALLENLVKVLKTFEKESIWGRLVNSADVIFCTLAAAGGSVFRQSMLQVTDLIVDEAAAATEPQIYIPFQLRPSRLLAVGDPLQLPATVLSRYATDRGLTKSLHERLMYECNYEHIILDVQYRMSPSISVFPSRRFYENRIADGDNVSSSSYTNGPCLKSRQPYTFLQVNGMEEQMHGGSHRNMAEVKVVIELLKQLRSLKEATDPQWFSSDRVRIITFYQAQVTAITSALMKEGLAKKVVVATVDSSQGCEADIVIVSFVRSPPNSKAILNQQDAGFLTDDRRMNVALTRARYQLLCVGNASALGRMQGAETLLQLVEDAQKRGVVEVQGRQQTNAQLEMFYG</sequence>
<organism evidence="8 9">
    <name type="scientific">Fistulifera solaris</name>
    <name type="common">Oleaginous diatom</name>
    <dbReference type="NCBI Taxonomy" id="1519565"/>
    <lineage>
        <taxon>Eukaryota</taxon>
        <taxon>Sar</taxon>
        <taxon>Stramenopiles</taxon>
        <taxon>Ochrophyta</taxon>
        <taxon>Bacillariophyta</taxon>
        <taxon>Bacillariophyceae</taxon>
        <taxon>Bacillariophycidae</taxon>
        <taxon>Naviculales</taxon>
        <taxon>Naviculaceae</taxon>
        <taxon>Fistulifera</taxon>
    </lineage>
</organism>
<evidence type="ECO:0000313" key="8">
    <source>
        <dbReference type="EMBL" id="GAX13903.1"/>
    </source>
</evidence>
<keyword evidence="4 5" id="KW-0067">ATP-binding</keyword>
<name>A0A1Z5JIS2_FISSO</name>
<dbReference type="FunFam" id="3.40.50.300:FF:000326">
    <property type="entry name" value="P-loop containing nucleoside triphosphate hydrolase"/>
    <property type="match status" value="1"/>
</dbReference>
<dbReference type="GO" id="GO:0004386">
    <property type="term" value="F:helicase activity"/>
    <property type="evidence" value="ECO:0007669"/>
    <property type="project" value="UniProtKB-UniRule"/>
</dbReference>
<feature type="domain" description="UvrD-like helicase ATP-binding" evidence="7">
    <location>
        <begin position="393"/>
        <end position="717"/>
    </location>
</feature>
<protein>
    <recommendedName>
        <fullName evidence="7">UvrD-like helicase ATP-binding domain-containing protein</fullName>
    </recommendedName>
</protein>
<dbReference type="InterPro" id="IPR041679">
    <property type="entry name" value="DNA2/NAM7-like_C"/>
</dbReference>
<keyword evidence="2 5" id="KW-0378">Hydrolase</keyword>
<dbReference type="GO" id="GO:0005694">
    <property type="term" value="C:chromosome"/>
    <property type="evidence" value="ECO:0007669"/>
    <property type="project" value="UniProtKB-ARBA"/>
</dbReference>
<keyword evidence="9" id="KW-1185">Reference proteome</keyword>
<feature type="compositionally biased region" description="Basic and acidic residues" evidence="6">
    <location>
        <begin position="7"/>
        <end position="19"/>
    </location>
</feature>
<dbReference type="CDD" id="cd18808">
    <property type="entry name" value="SF1_C_Upf1"/>
    <property type="match status" value="1"/>
</dbReference>
<dbReference type="PANTHER" id="PTHR10887:SF522">
    <property type="entry name" value="P-LOOP CONTAINING NUCLEOSIDE TRIPHOSPHATE HYDROLASES SUPERFAMILY PROTEIN"/>
    <property type="match status" value="1"/>
</dbReference>
<keyword evidence="1 5" id="KW-0547">Nucleotide-binding</keyword>
<dbReference type="Gene3D" id="3.40.50.300">
    <property type="entry name" value="P-loop containing nucleotide triphosphate hydrolases"/>
    <property type="match status" value="2"/>
</dbReference>
<evidence type="ECO:0000256" key="1">
    <source>
        <dbReference type="ARBA" id="ARBA00022741"/>
    </source>
</evidence>